<comment type="subcellular location">
    <subcellularLocation>
        <location evidence="1">Endomembrane system</location>
    </subcellularLocation>
</comment>
<dbReference type="AlphaFoldDB" id="A0AAV6L5H1"/>
<evidence type="ECO:0000256" key="6">
    <source>
        <dbReference type="ARBA" id="ARBA00023136"/>
    </source>
</evidence>
<dbReference type="Pfam" id="PF03552">
    <property type="entry name" value="Cellulose_synt"/>
    <property type="match status" value="1"/>
</dbReference>
<evidence type="ECO:0000256" key="7">
    <source>
        <dbReference type="ARBA" id="ARBA00023316"/>
    </source>
</evidence>
<dbReference type="InterPro" id="IPR005150">
    <property type="entry name" value="Cellulose_synth"/>
</dbReference>
<dbReference type="GO" id="GO:0071555">
    <property type="term" value="P:cell wall organization"/>
    <property type="evidence" value="ECO:0007669"/>
    <property type="project" value="UniProtKB-KW"/>
</dbReference>
<keyword evidence="6" id="KW-0472">Membrane</keyword>
<reference evidence="8" key="1">
    <citation type="submission" date="2020-08" db="EMBL/GenBank/DDBJ databases">
        <title>Plant Genome Project.</title>
        <authorList>
            <person name="Zhang R.-G."/>
        </authorList>
    </citation>
    <scope>NUCLEOTIDE SEQUENCE</scope>
    <source>
        <strain evidence="8">WSP0</strain>
        <tissue evidence="8">Leaf</tissue>
    </source>
</reference>
<keyword evidence="5" id="KW-1133">Transmembrane helix</keyword>
<dbReference type="EMBL" id="JACTNZ010000002">
    <property type="protein sequence ID" value="KAG5560305.1"/>
    <property type="molecule type" value="Genomic_DNA"/>
</dbReference>
<keyword evidence="2" id="KW-0328">Glycosyltransferase</keyword>
<sequence length="123" mass="14036">MISNSPYILVLDCDMYCNDPTSARQAMCFHLDPKISPSLGFVQFPQKFHNISKTDVYDSQLRYVFKLFLVPCSIPLLVPCSILDLEELVNKVRWLKGILGVLLPNARRPPWKFVEHHGSSASE</sequence>
<evidence type="ECO:0000256" key="1">
    <source>
        <dbReference type="ARBA" id="ARBA00004308"/>
    </source>
</evidence>
<evidence type="ECO:0000256" key="2">
    <source>
        <dbReference type="ARBA" id="ARBA00022676"/>
    </source>
</evidence>
<proteinExistence type="predicted"/>
<accession>A0AAV6L5H1</accession>
<evidence type="ECO:0000313" key="9">
    <source>
        <dbReference type="Proteomes" id="UP000823749"/>
    </source>
</evidence>
<dbReference type="GO" id="GO:0016020">
    <property type="term" value="C:membrane"/>
    <property type="evidence" value="ECO:0007669"/>
    <property type="project" value="InterPro"/>
</dbReference>
<organism evidence="8 9">
    <name type="scientific">Rhododendron griersonianum</name>
    <dbReference type="NCBI Taxonomy" id="479676"/>
    <lineage>
        <taxon>Eukaryota</taxon>
        <taxon>Viridiplantae</taxon>
        <taxon>Streptophyta</taxon>
        <taxon>Embryophyta</taxon>
        <taxon>Tracheophyta</taxon>
        <taxon>Spermatophyta</taxon>
        <taxon>Magnoliopsida</taxon>
        <taxon>eudicotyledons</taxon>
        <taxon>Gunneridae</taxon>
        <taxon>Pentapetalae</taxon>
        <taxon>asterids</taxon>
        <taxon>Ericales</taxon>
        <taxon>Ericaceae</taxon>
        <taxon>Ericoideae</taxon>
        <taxon>Rhodoreae</taxon>
        <taxon>Rhododendron</taxon>
    </lineage>
</organism>
<name>A0AAV6L5H1_9ERIC</name>
<dbReference type="GO" id="GO:0012505">
    <property type="term" value="C:endomembrane system"/>
    <property type="evidence" value="ECO:0007669"/>
    <property type="project" value="UniProtKB-SubCell"/>
</dbReference>
<keyword evidence="4" id="KW-0812">Transmembrane</keyword>
<dbReference type="Proteomes" id="UP000823749">
    <property type="component" value="Chromosome 2"/>
</dbReference>
<evidence type="ECO:0000256" key="5">
    <source>
        <dbReference type="ARBA" id="ARBA00022989"/>
    </source>
</evidence>
<dbReference type="PANTHER" id="PTHR13301">
    <property type="entry name" value="X-BOX TRANSCRIPTION FACTOR-RELATED"/>
    <property type="match status" value="1"/>
</dbReference>
<protein>
    <submittedName>
        <fullName evidence="8">Uncharacterized protein</fullName>
    </submittedName>
</protein>
<dbReference type="GO" id="GO:0016760">
    <property type="term" value="F:cellulose synthase (UDP-forming) activity"/>
    <property type="evidence" value="ECO:0007669"/>
    <property type="project" value="InterPro"/>
</dbReference>
<keyword evidence="7" id="KW-0961">Cell wall biogenesis/degradation</keyword>
<keyword evidence="9" id="KW-1185">Reference proteome</keyword>
<gene>
    <name evidence="8" type="ORF">RHGRI_003559</name>
</gene>
<comment type="caution">
    <text evidence="8">The sequence shown here is derived from an EMBL/GenBank/DDBJ whole genome shotgun (WGS) entry which is preliminary data.</text>
</comment>
<evidence type="ECO:0000256" key="4">
    <source>
        <dbReference type="ARBA" id="ARBA00022692"/>
    </source>
</evidence>
<evidence type="ECO:0000313" key="8">
    <source>
        <dbReference type="EMBL" id="KAG5560305.1"/>
    </source>
</evidence>
<evidence type="ECO:0000256" key="3">
    <source>
        <dbReference type="ARBA" id="ARBA00022679"/>
    </source>
</evidence>
<keyword evidence="3" id="KW-0808">Transferase</keyword>
<dbReference type="GO" id="GO:0030244">
    <property type="term" value="P:cellulose biosynthetic process"/>
    <property type="evidence" value="ECO:0007669"/>
    <property type="project" value="InterPro"/>
</dbReference>